<organism evidence="2 3">
    <name type="scientific">Nelumbo nucifera</name>
    <name type="common">Sacred lotus</name>
    <dbReference type="NCBI Taxonomy" id="4432"/>
    <lineage>
        <taxon>Eukaryota</taxon>
        <taxon>Viridiplantae</taxon>
        <taxon>Streptophyta</taxon>
        <taxon>Embryophyta</taxon>
        <taxon>Tracheophyta</taxon>
        <taxon>Spermatophyta</taxon>
        <taxon>Magnoliopsida</taxon>
        <taxon>Proteales</taxon>
        <taxon>Nelumbonaceae</taxon>
        <taxon>Nelumbo</taxon>
    </lineage>
</organism>
<comment type="caution">
    <text evidence="2">The sequence shown here is derived from an EMBL/GenBank/DDBJ whole genome shotgun (WGS) entry which is preliminary data.</text>
</comment>
<dbReference type="Proteomes" id="UP000607653">
    <property type="component" value="Unassembled WGS sequence"/>
</dbReference>
<reference evidence="2 3" key="1">
    <citation type="journal article" date="2020" name="Mol. Biol. Evol.">
        <title>Distinct Expression and Methylation Patterns for Genes with Different Fates following a Single Whole-Genome Duplication in Flowering Plants.</title>
        <authorList>
            <person name="Shi T."/>
            <person name="Rahmani R.S."/>
            <person name="Gugger P.F."/>
            <person name="Wang M."/>
            <person name="Li H."/>
            <person name="Zhang Y."/>
            <person name="Li Z."/>
            <person name="Wang Q."/>
            <person name="Van de Peer Y."/>
            <person name="Marchal K."/>
            <person name="Chen J."/>
        </authorList>
    </citation>
    <scope>NUCLEOTIDE SEQUENCE [LARGE SCALE GENOMIC DNA]</scope>
    <source>
        <tissue evidence="2">Leaf</tissue>
    </source>
</reference>
<sequence>MMDETELKKGSFGNSTHEYRGILTA</sequence>
<protein>
    <submittedName>
        <fullName evidence="2">Uncharacterized protein</fullName>
    </submittedName>
</protein>
<gene>
    <name evidence="2" type="ORF">HUJ06_011183</name>
</gene>
<dbReference type="AlphaFoldDB" id="A0A822YIL6"/>
<name>A0A822YIL6_NELNU</name>
<feature type="region of interest" description="Disordered" evidence="1">
    <location>
        <begin position="1"/>
        <end position="25"/>
    </location>
</feature>
<proteinExistence type="predicted"/>
<keyword evidence="3" id="KW-1185">Reference proteome</keyword>
<evidence type="ECO:0000313" key="2">
    <source>
        <dbReference type="EMBL" id="DAD32332.1"/>
    </source>
</evidence>
<accession>A0A822YIL6</accession>
<evidence type="ECO:0000256" key="1">
    <source>
        <dbReference type="SAM" id="MobiDB-lite"/>
    </source>
</evidence>
<evidence type="ECO:0000313" key="3">
    <source>
        <dbReference type="Proteomes" id="UP000607653"/>
    </source>
</evidence>
<dbReference type="EMBL" id="DUZY01000003">
    <property type="protein sequence ID" value="DAD32332.1"/>
    <property type="molecule type" value="Genomic_DNA"/>
</dbReference>